<feature type="compositionally biased region" description="Basic and acidic residues" evidence="1">
    <location>
        <begin position="26"/>
        <end position="38"/>
    </location>
</feature>
<evidence type="ECO:0000313" key="2">
    <source>
        <dbReference type="EMBL" id="EED67211.1"/>
    </source>
</evidence>
<name>B7WRM6_COMTK</name>
<reference evidence="2 3" key="1">
    <citation type="journal article" date="2004" name="Appl. Environ. Microbiol.">
        <title>Mineralization of individual congeners of linear alkylbenzenesulfonate by defined pairs of heterotrophic bacteria.</title>
        <authorList>
            <person name="Schleheck D."/>
            <person name="Knepper T.P."/>
            <person name="Fischer K."/>
            <person name="Cook A.M."/>
        </authorList>
    </citation>
    <scope>NUCLEOTIDE SEQUENCE [LARGE SCALE GENOMIC DNA]</scope>
    <source>
        <strain evidence="3">DSM 14576 / KF-1</strain>
    </source>
</reference>
<dbReference type="AlphaFoldDB" id="B7WRM6"/>
<organism evidence="2 3">
    <name type="scientific">Comamonas testosteroni (strain DSM 14576 / KF-1)</name>
    <name type="common">Pseudomonas testosteroni</name>
    <dbReference type="NCBI Taxonomy" id="399795"/>
    <lineage>
        <taxon>Bacteria</taxon>
        <taxon>Pseudomonadati</taxon>
        <taxon>Pseudomonadota</taxon>
        <taxon>Betaproteobacteria</taxon>
        <taxon>Burkholderiales</taxon>
        <taxon>Comamonadaceae</taxon>
        <taxon>Comamonas</taxon>
    </lineage>
</organism>
<evidence type="ECO:0000256" key="1">
    <source>
        <dbReference type="SAM" id="MobiDB-lite"/>
    </source>
</evidence>
<evidence type="ECO:0000313" key="3">
    <source>
        <dbReference type="Proteomes" id="UP000003039"/>
    </source>
</evidence>
<feature type="region of interest" description="Disordered" evidence="1">
    <location>
        <begin position="1"/>
        <end position="38"/>
    </location>
</feature>
<gene>
    <name evidence="2" type="ORF">CtesDRAFT_PD2157</name>
</gene>
<dbReference type="Proteomes" id="UP000003039">
    <property type="component" value="Unassembled WGS sequence"/>
</dbReference>
<protein>
    <submittedName>
        <fullName evidence="2">Uncharacterized protein</fullName>
    </submittedName>
</protein>
<accession>B7WRM6</accession>
<proteinExistence type="predicted"/>
<dbReference type="EMBL" id="AAUJ02000001">
    <property type="protein sequence ID" value="EED67211.1"/>
    <property type="molecule type" value="Genomic_DNA"/>
</dbReference>
<sequence length="74" mass="8325">MKATVKNNLKTRTRKTGLPDVNSHSVSHDDYSRTPDHPIEKGRFILSDIVAKRIPSPKASPEKVKIVGKRFLSE</sequence>
<comment type="caution">
    <text evidence="2">The sequence shown here is derived from an EMBL/GenBank/DDBJ whole genome shotgun (WGS) entry which is preliminary data.</text>
</comment>